<feature type="transmembrane region" description="Helical" evidence="9">
    <location>
        <begin position="196"/>
        <end position="217"/>
    </location>
</feature>
<comment type="subcellular location">
    <subcellularLocation>
        <location evidence="1">Cell membrane</location>
        <topology evidence="1">Multi-pass membrane protein</topology>
    </subcellularLocation>
</comment>
<feature type="transmembrane region" description="Helical" evidence="9">
    <location>
        <begin position="6"/>
        <end position="26"/>
    </location>
</feature>
<evidence type="ECO:0000256" key="9">
    <source>
        <dbReference type="SAM" id="Phobius"/>
    </source>
</evidence>
<feature type="binding site" evidence="7">
    <location>
        <position position="226"/>
    </location>
    <ligand>
        <name>Mg(2+)</name>
        <dbReference type="ChEBI" id="CHEBI:18420"/>
    </ligand>
</feature>
<name>A0A939RXZ8_9MICO</name>
<evidence type="ECO:0000256" key="5">
    <source>
        <dbReference type="ARBA" id="ARBA00022989"/>
    </source>
</evidence>
<feature type="transmembrane region" description="Helical" evidence="9">
    <location>
        <begin position="47"/>
        <end position="66"/>
    </location>
</feature>
<feature type="transmembrane region" description="Helical" evidence="9">
    <location>
        <begin position="78"/>
        <end position="96"/>
    </location>
</feature>
<keyword evidence="11" id="KW-1185">Reference proteome</keyword>
<feature type="transmembrane region" description="Helical" evidence="9">
    <location>
        <begin position="108"/>
        <end position="128"/>
    </location>
</feature>
<feature type="transmembrane region" description="Helical" evidence="9">
    <location>
        <begin position="312"/>
        <end position="333"/>
    </location>
</feature>
<keyword evidence="7" id="KW-0460">Magnesium</keyword>
<keyword evidence="2" id="KW-1003">Cell membrane</keyword>
<protein>
    <submittedName>
        <fullName evidence="10">Undecaprenyl/decaprenyl-phosphate alpha-N-acetylglucosaminyl 1-phosphate transferase</fullName>
    </submittedName>
</protein>
<feature type="binding site" evidence="7">
    <location>
        <position position="158"/>
    </location>
    <ligand>
        <name>Mg(2+)</name>
        <dbReference type="ChEBI" id="CHEBI:18420"/>
    </ligand>
</feature>
<comment type="caution">
    <text evidence="10">The sequence shown here is derived from an EMBL/GenBank/DDBJ whole genome shotgun (WGS) entry which is preliminary data.</text>
</comment>
<dbReference type="GO" id="GO:0009103">
    <property type="term" value="P:lipopolysaccharide biosynthetic process"/>
    <property type="evidence" value="ECO:0007669"/>
    <property type="project" value="TreeGrafter"/>
</dbReference>
<dbReference type="PANTHER" id="PTHR22926:SF3">
    <property type="entry name" value="UNDECAPRENYL-PHOSPHATE ALPHA-N-ACETYLGLUCOSAMINYL 1-PHOSPHATE TRANSFERASE"/>
    <property type="match status" value="1"/>
</dbReference>
<dbReference type="RefSeq" id="WP_208044426.1">
    <property type="nucleotide sequence ID" value="NZ_JAGDYL010000001.1"/>
</dbReference>
<dbReference type="CDD" id="cd06853">
    <property type="entry name" value="GT_WecA_like"/>
    <property type="match status" value="1"/>
</dbReference>
<evidence type="ECO:0000256" key="4">
    <source>
        <dbReference type="ARBA" id="ARBA00022692"/>
    </source>
</evidence>
<keyword evidence="3 10" id="KW-0808">Transferase</keyword>
<evidence type="ECO:0000256" key="7">
    <source>
        <dbReference type="PIRSR" id="PIRSR600715-1"/>
    </source>
</evidence>
<feature type="transmembrane region" description="Helical" evidence="9">
    <location>
        <begin position="165"/>
        <end position="184"/>
    </location>
</feature>
<comment type="cofactor">
    <cofactor evidence="7">
        <name>Mg(2+)</name>
        <dbReference type="ChEBI" id="CHEBI:18420"/>
    </cofactor>
</comment>
<evidence type="ECO:0000313" key="10">
    <source>
        <dbReference type="EMBL" id="MBO1803949.1"/>
    </source>
</evidence>
<feature type="compositionally biased region" description="Low complexity" evidence="8">
    <location>
        <begin position="381"/>
        <end position="390"/>
    </location>
</feature>
<dbReference type="AlphaFoldDB" id="A0A939RXZ8"/>
<accession>A0A939RXZ8</accession>
<feature type="transmembrane region" description="Helical" evidence="9">
    <location>
        <begin position="229"/>
        <end position="247"/>
    </location>
</feature>
<dbReference type="EMBL" id="JAGDYL010000001">
    <property type="protein sequence ID" value="MBO1803949.1"/>
    <property type="molecule type" value="Genomic_DNA"/>
</dbReference>
<feature type="transmembrane region" description="Helical" evidence="9">
    <location>
        <begin position="339"/>
        <end position="360"/>
    </location>
</feature>
<dbReference type="Pfam" id="PF00953">
    <property type="entry name" value="Glycos_transf_4"/>
    <property type="match status" value="1"/>
</dbReference>
<organism evidence="10 11">
    <name type="scientific">Leucobacter ruminantium</name>
    <dbReference type="NCBI Taxonomy" id="1289170"/>
    <lineage>
        <taxon>Bacteria</taxon>
        <taxon>Bacillati</taxon>
        <taxon>Actinomycetota</taxon>
        <taxon>Actinomycetes</taxon>
        <taxon>Micrococcales</taxon>
        <taxon>Microbacteriaceae</taxon>
        <taxon>Leucobacter</taxon>
    </lineage>
</organism>
<evidence type="ECO:0000256" key="1">
    <source>
        <dbReference type="ARBA" id="ARBA00004651"/>
    </source>
</evidence>
<dbReference type="GO" id="GO:0046872">
    <property type="term" value="F:metal ion binding"/>
    <property type="evidence" value="ECO:0007669"/>
    <property type="project" value="UniProtKB-KW"/>
</dbReference>
<evidence type="ECO:0000256" key="8">
    <source>
        <dbReference type="SAM" id="MobiDB-lite"/>
    </source>
</evidence>
<dbReference type="GO" id="GO:0071555">
    <property type="term" value="P:cell wall organization"/>
    <property type="evidence" value="ECO:0007669"/>
    <property type="project" value="TreeGrafter"/>
</dbReference>
<evidence type="ECO:0000256" key="6">
    <source>
        <dbReference type="ARBA" id="ARBA00023136"/>
    </source>
</evidence>
<keyword evidence="6 9" id="KW-0472">Membrane</keyword>
<feature type="region of interest" description="Disordered" evidence="8">
    <location>
        <begin position="378"/>
        <end position="405"/>
    </location>
</feature>
<keyword evidence="7" id="KW-0479">Metal-binding</keyword>
<feature type="transmembrane region" description="Helical" evidence="9">
    <location>
        <begin position="259"/>
        <end position="283"/>
    </location>
</feature>
<proteinExistence type="predicted"/>
<dbReference type="GO" id="GO:0005886">
    <property type="term" value="C:plasma membrane"/>
    <property type="evidence" value="ECO:0007669"/>
    <property type="project" value="UniProtKB-SubCell"/>
</dbReference>
<dbReference type="InterPro" id="IPR000715">
    <property type="entry name" value="Glycosyl_transferase_4"/>
</dbReference>
<dbReference type="PANTHER" id="PTHR22926">
    <property type="entry name" value="PHOSPHO-N-ACETYLMURAMOYL-PENTAPEPTIDE-TRANSFERASE"/>
    <property type="match status" value="1"/>
</dbReference>
<evidence type="ECO:0000313" key="11">
    <source>
        <dbReference type="Proteomes" id="UP000664398"/>
    </source>
</evidence>
<reference evidence="10" key="1">
    <citation type="submission" date="2021-03" db="EMBL/GenBank/DDBJ databases">
        <title>Leucobacter chromiisoli sp. nov., isolated from chromium-containing soil of chemical plant.</title>
        <authorList>
            <person name="Xu Z."/>
        </authorList>
    </citation>
    <scope>NUCLEOTIDE SEQUENCE</scope>
    <source>
        <strain evidence="10">A2</strain>
    </source>
</reference>
<sequence length="405" mass="42831">MTAYLVIVLVAAVVTAAVSFGVLRMSRRLRLAPEVRERDVHSTPTPRLGGIAMFIGLLVAFAVAAVRPEFSELFANGPEMWALMGACTIIAGIGVLDDLLDLDWMIKLAAQLAAAGLLAWNGLQIVSLPLGDTLIVGSPAVNFVITVFLMTLVMNAVNFVDGLDGLVAGVAIIANAAFFAYTRILDDRIGHVDSVAIASLIAAVVFGICAGFLPFNWHRAHMFMGDTGALLVGLLMATSTVSVTGQLNPGALDQKLVLASYIPIILPVAVLALPLADFILAVVRRLKAGKSPFTADRQHLHHRLLDRGHSPLQAVLVFYLGTAVLSVAVLLVFTLQSFALPSLVLLVGGAACLVLLLFPAQRIREAAVQRGLLPLSRRAPRTPAKTTAAEAPEHSGAPASERTPE</sequence>
<gene>
    <name evidence="10" type="ORF">J4H91_01255</name>
</gene>
<keyword evidence="5 9" id="KW-1133">Transmembrane helix</keyword>
<evidence type="ECO:0000256" key="2">
    <source>
        <dbReference type="ARBA" id="ARBA00022475"/>
    </source>
</evidence>
<feature type="transmembrane region" description="Helical" evidence="9">
    <location>
        <begin position="134"/>
        <end position="153"/>
    </location>
</feature>
<dbReference type="GO" id="GO:0016780">
    <property type="term" value="F:phosphotransferase activity, for other substituted phosphate groups"/>
    <property type="evidence" value="ECO:0007669"/>
    <property type="project" value="InterPro"/>
</dbReference>
<keyword evidence="4 9" id="KW-0812">Transmembrane</keyword>
<dbReference type="GO" id="GO:0044038">
    <property type="term" value="P:cell wall macromolecule biosynthetic process"/>
    <property type="evidence" value="ECO:0007669"/>
    <property type="project" value="TreeGrafter"/>
</dbReference>
<evidence type="ECO:0000256" key="3">
    <source>
        <dbReference type="ARBA" id="ARBA00022679"/>
    </source>
</evidence>
<dbReference type="Proteomes" id="UP000664398">
    <property type="component" value="Unassembled WGS sequence"/>
</dbReference>